<evidence type="ECO:0000256" key="2">
    <source>
        <dbReference type="ARBA" id="ARBA00023125"/>
    </source>
</evidence>
<dbReference type="InterPro" id="IPR009057">
    <property type="entry name" value="Homeodomain-like_sf"/>
</dbReference>
<evidence type="ECO:0000256" key="3">
    <source>
        <dbReference type="ARBA" id="ARBA00023163"/>
    </source>
</evidence>
<dbReference type="STRING" id="1287727.SAMN05443999_1281"/>
<evidence type="ECO:0000313" key="7">
    <source>
        <dbReference type="EMBL" id="SEM40254.1"/>
    </source>
</evidence>
<dbReference type="Gene3D" id="1.10.357.10">
    <property type="entry name" value="Tetracycline Repressor, domain 2"/>
    <property type="match status" value="1"/>
</dbReference>
<dbReference type="GO" id="GO:0000976">
    <property type="term" value="F:transcription cis-regulatory region binding"/>
    <property type="evidence" value="ECO:0007669"/>
    <property type="project" value="TreeGrafter"/>
</dbReference>
<evidence type="ECO:0000256" key="4">
    <source>
        <dbReference type="PROSITE-ProRule" id="PRU00335"/>
    </source>
</evidence>
<feature type="region of interest" description="Disordered" evidence="5">
    <location>
        <begin position="1"/>
        <end position="25"/>
    </location>
</feature>
<dbReference type="PANTHER" id="PTHR30055:SF234">
    <property type="entry name" value="HTH-TYPE TRANSCRIPTIONAL REGULATOR BETI"/>
    <property type="match status" value="1"/>
</dbReference>
<keyword evidence="3" id="KW-0804">Transcription</keyword>
<keyword evidence="8" id="KW-1185">Reference proteome</keyword>
<protein>
    <submittedName>
        <fullName evidence="7">Transcriptional regulator, TetR family</fullName>
    </submittedName>
</protein>
<dbReference type="Pfam" id="PF00440">
    <property type="entry name" value="TetR_N"/>
    <property type="match status" value="1"/>
</dbReference>
<evidence type="ECO:0000259" key="6">
    <source>
        <dbReference type="PROSITE" id="PS50977"/>
    </source>
</evidence>
<accession>A0A1H7Y303</accession>
<feature type="domain" description="HTH tetR-type" evidence="6">
    <location>
        <begin position="26"/>
        <end position="86"/>
    </location>
</feature>
<dbReference type="PANTHER" id="PTHR30055">
    <property type="entry name" value="HTH-TYPE TRANSCRIPTIONAL REGULATOR RUTR"/>
    <property type="match status" value="1"/>
</dbReference>
<dbReference type="GO" id="GO:0003700">
    <property type="term" value="F:DNA-binding transcription factor activity"/>
    <property type="evidence" value="ECO:0007669"/>
    <property type="project" value="TreeGrafter"/>
</dbReference>
<dbReference type="PRINTS" id="PR00455">
    <property type="entry name" value="HTHTETR"/>
</dbReference>
<dbReference type="EMBL" id="FOAG01000028">
    <property type="protein sequence ID" value="SEM40254.1"/>
    <property type="molecule type" value="Genomic_DNA"/>
</dbReference>
<evidence type="ECO:0000256" key="1">
    <source>
        <dbReference type="ARBA" id="ARBA00023015"/>
    </source>
</evidence>
<evidence type="ECO:0000256" key="5">
    <source>
        <dbReference type="SAM" id="MobiDB-lite"/>
    </source>
</evidence>
<sequence>MKAQQRKSVPGATRATRRRTQDERSAATIENLCHATVSLIAEVGYANLTTTMIAQRADASRGAILHHFETRTDLVKRATGGMWASVVEASTAIRAEHRKEGLKPDVFIQRAWTGLMTDTYVSVTIDMMTASRGDPDLKQHVEGWMRRMFASYRCTAREVFGTAGLSADEAETLMLVVTSSLRGLRVGQMIEPDPQKARSALALLSDLIRLRLTGAIRP</sequence>
<dbReference type="InterPro" id="IPR050109">
    <property type="entry name" value="HTH-type_TetR-like_transc_reg"/>
</dbReference>
<feature type="DNA-binding region" description="H-T-H motif" evidence="4">
    <location>
        <begin position="49"/>
        <end position="68"/>
    </location>
</feature>
<keyword evidence="2 4" id="KW-0238">DNA-binding</keyword>
<dbReference type="Proteomes" id="UP000199582">
    <property type="component" value="Unassembled WGS sequence"/>
</dbReference>
<name>A0A1H7Y303_9RHOB</name>
<dbReference type="SUPFAM" id="SSF46689">
    <property type="entry name" value="Homeodomain-like"/>
    <property type="match status" value="1"/>
</dbReference>
<gene>
    <name evidence="7" type="ORF">SAMN05443999_1281</name>
</gene>
<dbReference type="InterPro" id="IPR001647">
    <property type="entry name" value="HTH_TetR"/>
</dbReference>
<keyword evidence="1" id="KW-0805">Transcription regulation</keyword>
<reference evidence="7 8" key="1">
    <citation type="submission" date="2016-10" db="EMBL/GenBank/DDBJ databases">
        <authorList>
            <person name="de Groot N.N."/>
        </authorList>
    </citation>
    <scope>NUCLEOTIDE SEQUENCE [LARGE SCALE GENOMIC DNA]</scope>
    <source>
        <strain evidence="7 8">DSM 100674</strain>
    </source>
</reference>
<dbReference type="PROSITE" id="PS50977">
    <property type="entry name" value="HTH_TETR_2"/>
    <property type="match status" value="1"/>
</dbReference>
<evidence type="ECO:0000313" key="8">
    <source>
        <dbReference type="Proteomes" id="UP000199582"/>
    </source>
</evidence>
<dbReference type="RefSeq" id="WP_175544841.1">
    <property type="nucleotide sequence ID" value="NZ_FOAG01000028.1"/>
</dbReference>
<proteinExistence type="predicted"/>
<organism evidence="7 8">
    <name type="scientific">Roseovarius azorensis</name>
    <dbReference type="NCBI Taxonomy" id="1287727"/>
    <lineage>
        <taxon>Bacteria</taxon>
        <taxon>Pseudomonadati</taxon>
        <taxon>Pseudomonadota</taxon>
        <taxon>Alphaproteobacteria</taxon>
        <taxon>Rhodobacterales</taxon>
        <taxon>Roseobacteraceae</taxon>
        <taxon>Roseovarius</taxon>
    </lineage>
</organism>
<dbReference type="AlphaFoldDB" id="A0A1H7Y303"/>